<evidence type="ECO:0000313" key="1">
    <source>
        <dbReference type="EMBL" id="QBZ57287.1"/>
    </source>
</evidence>
<dbReference type="PANTHER" id="PTHR39470">
    <property type="entry name" value="CHROMOSOME 10, WHOLE GENOME SHOTGUN SEQUENCE"/>
    <property type="match status" value="1"/>
</dbReference>
<accession>A0A4P7N464</accession>
<dbReference type="AlphaFoldDB" id="A0A4P7N464"/>
<evidence type="ECO:0000313" key="2">
    <source>
        <dbReference type="Proteomes" id="UP000294847"/>
    </source>
</evidence>
<gene>
    <name evidence="1" type="ORF">PoMZ_02211</name>
</gene>
<protein>
    <submittedName>
        <fullName evidence="1">Uncharacterized protein</fullName>
    </submittedName>
</protein>
<dbReference type="Proteomes" id="UP000294847">
    <property type="component" value="Chromosome 2"/>
</dbReference>
<name>A0A4P7N464_PYROR</name>
<reference evidence="1 2" key="1">
    <citation type="journal article" date="2019" name="Mol. Biol. Evol.">
        <title>Blast fungal genomes show frequent chromosomal changes, gene gains and losses, and effector gene turnover.</title>
        <authorList>
            <person name="Gomez Luciano L.B."/>
            <person name="Jason Tsai I."/>
            <person name="Chuma I."/>
            <person name="Tosa Y."/>
            <person name="Chen Y.H."/>
            <person name="Li J.Y."/>
            <person name="Li M.Y."/>
            <person name="Jade Lu M.Y."/>
            <person name="Nakayashiki H."/>
            <person name="Li W.H."/>
        </authorList>
    </citation>
    <scope>NUCLEOTIDE SEQUENCE [LARGE SCALE GENOMIC DNA]</scope>
    <source>
        <strain evidence="1">MZ5-1-6</strain>
    </source>
</reference>
<dbReference type="PANTHER" id="PTHR39470:SF1">
    <property type="entry name" value="CHORISMATE SYNTHASE PROTEIN"/>
    <property type="match status" value="1"/>
</dbReference>
<proteinExistence type="predicted"/>
<organism evidence="1 2">
    <name type="scientific">Pyricularia oryzae</name>
    <name type="common">Rice blast fungus</name>
    <name type="synonym">Magnaporthe oryzae</name>
    <dbReference type="NCBI Taxonomy" id="318829"/>
    <lineage>
        <taxon>Eukaryota</taxon>
        <taxon>Fungi</taxon>
        <taxon>Dikarya</taxon>
        <taxon>Ascomycota</taxon>
        <taxon>Pezizomycotina</taxon>
        <taxon>Sordariomycetes</taxon>
        <taxon>Sordariomycetidae</taxon>
        <taxon>Magnaporthales</taxon>
        <taxon>Pyriculariaceae</taxon>
        <taxon>Pyricularia</taxon>
    </lineage>
</organism>
<sequence length="357" mass="39404">MVSISWGTIKSLLLFFGPFLLPKMISYYRSLRASSAQSNQPIRPPPPGAQRVIILLCVVAIVFIAKTLPTLSPENVFVLTDSRIQIPTDVLFNRLAHMRRNGSLTATDEALRARFVNLESRLLYLKFGPDALADCPFCVSEEPNTYLYYALPDLLAPHLLNLALLAMATSGLVSGGEGRRWRTVAVMSAAATAAADLYLVNAYDHQSNARALRPADLDMFFWAARRWRHAAFAAMDVVIAGLIWLSSTKRLFTELPSPLERVEGVTRALASAKSRLSAVSIVKNTASRDSALRARSHAYWAHEVGVMNDVMEDREVVDGVKDALENRIKISAISQDAETYARNVVEAVMPGDEAQKE</sequence>
<dbReference type="EMBL" id="CP034205">
    <property type="protein sequence ID" value="QBZ57287.1"/>
    <property type="molecule type" value="Genomic_DNA"/>
</dbReference>